<comment type="caution">
    <text evidence="5">The sequence shown here is derived from an EMBL/GenBank/DDBJ whole genome shotgun (WGS) entry which is preliminary data.</text>
</comment>
<accession>A0ABS2AGZ2</accession>
<dbReference type="InterPro" id="IPR001433">
    <property type="entry name" value="OxRdtase_FAD/NAD-bd"/>
</dbReference>
<keyword evidence="2" id="KW-0479">Metal-binding</keyword>
<dbReference type="Gene3D" id="2.40.30.10">
    <property type="entry name" value="Translation factors"/>
    <property type="match status" value="1"/>
</dbReference>
<sequence length="224" mass="25236">MSTDFWSAEVLRHDRRRPDIAVFTCRTQRPLPFRAGQHVTVECPYLPWRSAEYSMANAPRPDRVLEFHVRAAKPDGVSAALVERLKPGDTLRLGPPRGSLTLDPYSRRDVVFVTAGTGLAAAKALIDELSRFNRTRWIHLFRGERDEAGFYDRDALDRLTRRHPWLTVTRSVGDVGDLVAAHGPWPDHDIYLCGPAGMVAATARRLESSRTPASRIHYDVAALR</sequence>
<evidence type="ECO:0000259" key="4">
    <source>
        <dbReference type="PROSITE" id="PS51384"/>
    </source>
</evidence>
<dbReference type="CDD" id="cd06187">
    <property type="entry name" value="O2ase_reductase_like"/>
    <property type="match status" value="1"/>
</dbReference>
<reference evidence="5 6" key="1">
    <citation type="submission" date="2021-01" db="EMBL/GenBank/DDBJ databases">
        <title>Actinoplanes sp. nov. LDG1-06 isolated from lichen.</title>
        <authorList>
            <person name="Saeng-In P."/>
            <person name="Phongsopitanun W."/>
            <person name="Kanchanasin P."/>
            <person name="Yuki M."/>
            <person name="Kudo T."/>
            <person name="Ohkuma M."/>
            <person name="Tanasupawat S."/>
        </authorList>
    </citation>
    <scope>NUCLEOTIDE SEQUENCE [LARGE SCALE GENOMIC DNA]</scope>
    <source>
        <strain evidence="5 6">LDG1-06</strain>
    </source>
</reference>
<dbReference type="RefSeq" id="WP_203379067.1">
    <property type="nucleotide sequence ID" value="NZ_JAENHP010000009.1"/>
</dbReference>
<dbReference type="InterPro" id="IPR017927">
    <property type="entry name" value="FAD-bd_FR_type"/>
</dbReference>
<keyword evidence="6" id="KW-1185">Reference proteome</keyword>
<evidence type="ECO:0000313" key="6">
    <source>
        <dbReference type="Proteomes" id="UP000632138"/>
    </source>
</evidence>
<dbReference type="SUPFAM" id="SSF63380">
    <property type="entry name" value="Riboflavin synthase domain-like"/>
    <property type="match status" value="1"/>
</dbReference>
<dbReference type="Proteomes" id="UP000632138">
    <property type="component" value="Unassembled WGS sequence"/>
</dbReference>
<name>A0ABS2AGZ2_9ACTN</name>
<keyword evidence="2" id="KW-0001">2Fe-2S</keyword>
<keyword evidence="3" id="KW-0411">Iron-sulfur</keyword>
<dbReference type="PRINTS" id="PR00410">
    <property type="entry name" value="PHEHYDRXLASE"/>
</dbReference>
<dbReference type="PROSITE" id="PS51384">
    <property type="entry name" value="FAD_FR"/>
    <property type="match status" value="1"/>
</dbReference>
<gene>
    <name evidence="5" type="ORF">JIG36_26205</name>
</gene>
<organism evidence="5 6">
    <name type="scientific">Paractinoplanes ovalisporus</name>
    <dbReference type="NCBI Taxonomy" id="2810368"/>
    <lineage>
        <taxon>Bacteria</taxon>
        <taxon>Bacillati</taxon>
        <taxon>Actinomycetota</taxon>
        <taxon>Actinomycetes</taxon>
        <taxon>Micromonosporales</taxon>
        <taxon>Micromonosporaceae</taxon>
        <taxon>Paractinoplanes</taxon>
    </lineage>
</organism>
<dbReference type="PANTHER" id="PTHR47354:SF5">
    <property type="entry name" value="PROTEIN RFBI"/>
    <property type="match status" value="1"/>
</dbReference>
<dbReference type="InterPro" id="IPR039261">
    <property type="entry name" value="FNR_nucleotide-bd"/>
</dbReference>
<dbReference type="Pfam" id="PF00970">
    <property type="entry name" value="FAD_binding_6"/>
    <property type="match status" value="1"/>
</dbReference>
<comment type="cofactor">
    <cofactor evidence="1">
        <name>FAD</name>
        <dbReference type="ChEBI" id="CHEBI:57692"/>
    </cofactor>
</comment>
<protein>
    <recommendedName>
        <fullName evidence="4">FAD-binding FR-type domain-containing protein</fullName>
    </recommendedName>
</protein>
<dbReference type="InterPro" id="IPR050415">
    <property type="entry name" value="MRET"/>
</dbReference>
<dbReference type="PANTHER" id="PTHR47354">
    <property type="entry name" value="NADH OXIDOREDUCTASE HCR"/>
    <property type="match status" value="1"/>
</dbReference>
<feature type="domain" description="FAD-binding FR-type" evidence="4">
    <location>
        <begin position="3"/>
        <end position="103"/>
    </location>
</feature>
<dbReference type="Pfam" id="PF00175">
    <property type="entry name" value="NAD_binding_1"/>
    <property type="match status" value="1"/>
</dbReference>
<dbReference type="EMBL" id="JAENHP010000009">
    <property type="protein sequence ID" value="MBM2619055.1"/>
    <property type="molecule type" value="Genomic_DNA"/>
</dbReference>
<evidence type="ECO:0000256" key="1">
    <source>
        <dbReference type="ARBA" id="ARBA00001974"/>
    </source>
</evidence>
<evidence type="ECO:0000313" key="5">
    <source>
        <dbReference type="EMBL" id="MBM2619055.1"/>
    </source>
</evidence>
<proteinExistence type="predicted"/>
<keyword evidence="2" id="KW-0408">Iron</keyword>
<evidence type="ECO:0000256" key="3">
    <source>
        <dbReference type="ARBA" id="ARBA00023014"/>
    </source>
</evidence>
<dbReference type="InterPro" id="IPR017938">
    <property type="entry name" value="Riboflavin_synthase-like_b-brl"/>
</dbReference>
<dbReference type="Gene3D" id="3.40.50.80">
    <property type="entry name" value="Nucleotide-binding domain of ferredoxin-NADP reductase (FNR) module"/>
    <property type="match status" value="1"/>
</dbReference>
<dbReference type="SUPFAM" id="SSF52343">
    <property type="entry name" value="Ferredoxin reductase-like, C-terminal NADP-linked domain"/>
    <property type="match status" value="1"/>
</dbReference>
<evidence type="ECO:0000256" key="2">
    <source>
        <dbReference type="ARBA" id="ARBA00022714"/>
    </source>
</evidence>
<dbReference type="InterPro" id="IPR008333">
    <property type="entry name" value="Cbr1-like_FAD-bd_dom"/>
</dbReference>